<keyword evidence="12" id="KW-0902">Two-component regulatory system</keyword>
<dbReference type="Pfam" id="PF08448">
    <property type="entry name" value="PAS_4"/>
    <property type="match status" value="1"/>
</dbReference>
<evidence type="ECO:0000256" key="2">
    <source>
        <dbReference type="ARBA" id="ARBA00004651"/>
    </source>
</evidence>
<evidence type="ECO:0000313" key="26">
    <source>
        <dbReference type="EMBL" id="SDB03138.1"/>
    </source>
</evidence>
<dbReference type="FunFam" id="3.30.565.10:FF:000010">
    <property type="entry name" value="Sensor histidine kinase RcsC"/>
    <property type="match status" value="1"/>
</dbReference>
<evidence type="ECO:0000256" key="8">
    <source>
        <dbReference type="ARBA" id="ARBA00022741"/>
    </source>
</evidence>
<dbReference type="InterPro" id="IPR013656">
    <property type="entry name" value="PAS_4"/>
</dbReference>
<feature type="domain" description="PAS" evidence="22">
    <location>
        <begin position="926"/>
        <end position="974"/>
    </location>
</feature>
<dbReference type="SMART" id="SM00387">
    <property type="entry name" value="HATPase_c"/>
    <property type="match status" value="1"/>
</dbReference>
<dbReference type="Gene3D" id="3.30.565.10">
    <property type="entry name" value="Histidine kinase-like ATPase, C-terminal domain"/>
    <property type="match status" value="1"/>
</dbReference>
<dbReference type="GO" id="GO:0005886">
    <property type="term" value="C:plasma membrane"/>
    <property type="evidence" value="ECO:0007669"/>
    <property type="project" value="UniProtKB-SubCell"/>
</dbReference>
<dbReference type="Pfam" id="PF00072">
    <property type="entry name" value="Response_reg"/>
    <property type="match status" value="1"/>
</dbReference>
<dbReference type="SMART" id="SM00073">
    <property type="entry name" value="HPT"/>
    <property type="match status" value="1"/>
</dbReference>
<keyword evidence="10" id="KW-0067">ATP-binding</keyword>
<evidence type="ECO:0000256" key="6">
    <source>
        <dbReference type="ARBA" id="ARBA00022679"/>
    </source>
</evidence>
<dbReference type="Gene3D" id="1.20.120.160">
    <property type="entry name" value="HPT domain"/>
    <property type="match status" value="1"/>
</dbReference>
<dbReference type="NCBIfam" id="TIGR00229">
    <property type="entry name" value="sensory_box"/>
    <property type="match status" value="2"/>
</dbReference>
<dbReference type="InterPro" id="IPR001610">
    <property type="entry name" value="PAC"/>
</dbReference>
<feature type="domain" description="PAS" evidence="22">
    <location>
        <begin position="589"/>
        <end position="662"/>
    </location>
</feature>
<dbReference type="PROSITE" id="PS50839">
    <property type="entry name" value="CHASE"/>
    <property type="match status" value="1"/>
</dbReference>
<keyword evidence="27" id="KW-1185">Reference proteome</keyword>
<reference evidence="26 27" key="1">
    <citation type="submission" date="2016-10" db="EMBL/GenBank/DDBJ databases">
        <authorList>
            <person name="de Groot N.N."/>
        </authorList>
    </citation>
    <scope>NUCLEOTIDE SEQUENCE [LARGE SCALE GENOMIC DNA]</scope>
    <source>
        <strain evidence="26 27">ASO4-2</strain>
    </source>
</reference>
<dbReference type="InterPro" id="IPR001789">
    <property type="entry name" value="Sig_transdc_resp-reg_receiver"/>
</dbReference>
<evidence type="ECO:0000259" key="21">
    <source>
        <dbReference type="PROSITE" id="PS50110"/>
    </source>
</evidence>
<dbReference type="Pfam" id="PF01627">
    <property type="entry name" value="Hpt"/>
    <property type="match status" value="1"/>
</dbReference>
<evidence type="ECO:0000259" key="25">
    <source>
        <dbReference type="PROSITE" id="PS50894"/>
    </source>
</evidence>
<dbReference type="InterPro" id="IPR000700">
    <property type="entry name" value="PAS-assoc_C"/>
</dbReference>
<dbReference type="Pfam" id="PF08447">
    <property type="entry name" value="PAS_3"/>
    <property type="match status" value="1"/>
</dbReference>
<dbReference type="CDD" id="cd00088">
    <property type="entry name" value="HPT"/>
    <property type="match status" value="1"/>
</dbReference>
<evidence type="ECO:0000256" key="5">
    <source>
        <dbReference type="ARBA" id="ARBA00022553"/>
    </source>
</evidence>
<keyword evidence="5 17" id="KW-0597">Phosphoprotein</keyword>
<organism evidence="26 27">
    <name type="scientific">Desulfonatronum thiosulfatophilum</name>
    <dbReference type="NCBI Taxonomy" id="617002"/>
    <lineage>
        <taxon>Bacteria</taxon>
        <taxon>Pseudomonadati</taxon>
        <taxon>Thermodesulfobacteriota</taxon>
        <taxon>Desulfovibrionia</taxon>
        <taxon>Desulfovibrionales</taxon>
        <taxon>Desulfonatronaceae</taxon>
        <taxon>Desulfonatronum</taxon>
    </lineage>
</organism>
<dbReference type="SMART" id="SM01079">
    <property type="entry name" value="CHASE"/>
    <property type="match status" value="1"/>
</dbReference>
<dbReference type="SUPFAM" id="SSF47226">
    <property type="entry name" value="Histidine-containing phosphotransfer domain, HPT domain"/>
    <property type="match status" value="1"/>
</dbReference>
<evidence type="ECO:0000259" key="23">
    <source>
        <dbReference type="PROSITE" id="PS50113"/>
    </source>
</evidence>
<feature type="domain" description="HPt" evidence="25">
    <location>
        <begin position="1509"/>
        <end position="1602"/>
    </location>
</feature>
<feature type="domain" description="CHASE" evidence="24">
    <location>
        <begin position="323"/>
        <end position="437"/>
    </location>
</feature>
<feature type="transmembrane region" description="Helical" evidence="19">
    <location>
        <begin position="199"/>
        <end position="219"/>
    </location>
</feature>
<feature type="domain" description="PAC" evidence="23">
    <location>
        <begin position="977"/>
        <end position="1029"/>
    </location>
</feature>
<dbReference type="PROSITE" id="PS50894">
    <property type="entry name" value="HPT"/>
    <property type="match status" value="1"/>
</dbReference>
<keyword evidence="9" id="KW-0418">Kinase</keyword>
<dbReference type="InterPro" id="IPR036097">
    <property type="entry name" value="HisK_dim/P_sf"/>
</dbReference>
<dbReference type="InterPro" id="IPR013655">
    <property type="entry name" value="PAS_fold_3"/>
</dbReference>
<feature type="domain" description="PAC" evidence="23">
    <location>
        <begin position="667"/>
        <end position="719"/>
    </location>
</feature>
<dbReference type="CDD" id="cd17546">
    <property type="entry name" value="REC_hyHK_CKI1_RcsC-like"/>
    <property type="match status" value="1"/>
</dbReference>
<dbReference type="Gene3D" id="3.30.450.20">
    <property type="entry name" value="PAS domain"/>
    <property type="match status" value="2"/>
</dbReference>
<dbReference type="InterPro" id="IPR008207">
    <property type="entry name" value="Sig_transdc_His_kin_Hpt_dom"/>
</dbReference>
<dbReference type="PANTHER" id="PTHR45339">
    <property type="entry name" value="HYBRID SIGNAL TRANSDUCTION HISTIDINE KINASE J"/>
    <property type="match status" value="1"/>
</dbReference>
<dbReference type="PROSITE" id="PS50110">
    <property type="entry name" value="RESPONSE_REGULATORY"/>
    <property type="match status" value="1"/>
</dbReference>
<evidence type="ECO:0000256" key="18">
    <source>
        <dbReference type="SAM" id="MobiDB-lite"/>
    </source>
</evidence>
<dbReference type="InterPro" id="IPR003661">
    <property type="entry name" value="HisK_dim/P_dom"/>
</dbReference>
<dbReference type="PANTHER" id="PTHR45339:SF1">
    <property type="entry name" value="HYBRID SIGNAL TRANSDUCTION HISTIDINE KINASE J"/>
    <property type="match status" value="1"/>
</dbReference>
<feature type="compositionally biased region" description="Basic and acidic residues" evidence="18">
    <location>
        <begin position="1384"/>
        <end position="1396"/>
    </location>
</feature>
<dbReference type="SMART" id="SM00388">
    <property type="entry name" value="HisKA"/>
    <property type="match status" value="1"/>
</dbReference>
<evidence type="ECO:0000259" key="22">
    <source>
        <dbReference type="PROSITE" id="PS50112"/>
    </source>
</evidence>
<dbReference type="InterPro" id="IPR036641">
    <property type="entry name" value="HPT_dom_sf"/>
</dbReference>
<dbReference type="CDD" id="cd16922">
    <property type="entry name" value="HATPase_EvgS-ArcB-TorS-like"/>
    <property type="match status" value="1"/>
</dbReference>
<dbReference type="Pfam" id="PF03924">
    <property type="entry name" value="CHASE"/>
    <property type="match status" value="1"/>
</dbReference>
<keyword evidence="11 19" id="KW-1133">Transmembrane helix</keyword>
<dbReference type="InterPro" id="IPR035965">
    <property type="entry name" value="PAS-like_dom_sf"/>
</dbReference>
<proteinExistence type="predicted"/>
<evidence type="ECO:0000256" key="10">
    <source>
        <dbReference type="ARBA" id="ARBA00022840"/>
    </source>
</evidence>
<dbReference type="Gene3D" id="3.40.50.2300">
    <property type="match status" value="1"/>
</dbReference>
<dbReference type="Proteomes" id="UP000198771">
    <property type="component" value="Unassembled WGS sequence"/>
</dbReference>
<feature type="transmembrane region" description="Helical" evidence="19">
    <location>
        <begin position="547"/>
        <end position="569"/>
    </location>
</feature>
<dbReference type="SUPFAM" id="SSF52172">
    <property type="entry name" value="CheY-like"/>
    <property type="match status" value="1"/>
</dbReference>
<dbReference type="InterPro" id="IPR005467">
    <property type="entry name" value="His_kinase_dom"/>
</dbReference>
<dbReference type="EC" id="2.7.13.3" evidence="3"/>
<feature type="domain" description="Histidine kinase" evidence="20">
    <location>
        <begin position="1061"/>
        <end position="1282"/>
    </location>
</feature>
<dbReference type="InterPro" id="IPR004358">
    <property type="entry name" value="Sig_transdc_His_kin-like_C"/>
</dbReference>
<dbReference type="CDD" id="cd00130">
    <property type="entry name" value="PAS"/>
    <property type="match status" value="2"/>
</dbReference>
<dbReference type="InterPro" id="IPR003018">
    <property type="entry name" value="GAF"/>
</dbReference>
<dbReference type="Gene3D" id="1.10.287.130">
    <property type="match status" value="1"/>
</dbReference>
<dbReference type="SMART" id="SM00086">
    <property type="entry name" value="PAC"/>
    <property type="match status" value="2"/>
</dbReference>
<feature type="region of interest" description="Disordered" evidence="18">
    <location>
        <begin position="1384"/>
        <end position="1415"/>
    </location>
</feature>
<dbReference type="SUPFAM" id="SSF55785">
    <property type="entry name" value="PYP-like sensor domain (PAS domain)"/>
    <property type="match status" value="2"/>
</dbReference>
<evidence type="ECO:0000256" key="17">
    <source>
        <dbReference type="PROSITE-ProRule" id="PRU00169"/>
    </source>
</evidence>
<gene>
    <name evidence="26" type="ORF">SAMN05660653_00132</name>
</gene>
<dbReference type="PROSITE" id="PS50113">
    <property type="entry name" value="PAC"/>
    <property type="match status" value="2"/>
</dbReference>
<evidence type="ECO:0000256" key="15">
    <source>
        <dbReference type="ARBA" id="ARBA00068150"/>
    </source>
</evidence>
<dbReference type="SUPFAM" id="SSF55781">
    <property type="entry name" value="GAF domain-like"/>
    <property type="match status" value="1"/>
</dbReference>
<dbReference type="SMART" id="SM00065">
    <property type="entry name" value="GAF"/>
    <property type="match status" value="1"/>
</dbReference>
<evidence type="ECO:0000256" key="9">
    <source>
        <dbReference type="ARBA" id="ARBA00022777"/>
    </source>
</evidence>
<evidence type="ECO:0000313" key="27">
    <source>
        <dbReference type="Proteomes" id="UP000198771"/>
    </source>
</evidence>
<dbReference type="GO" id="GO:0005524">
    <property type="term" value="F:ATP binding"/>
    <property type="evidence" value="ECO:0007669"/>
    <property type="project" value="UniProtKB-KW"/>
</dbReference>
<dbReference type="STRING" id="617002.SAMN05660653_00132"/>
<evidence type="ECO:0000256" key="13">
    <source>
        <dbReference type="ARBA" id="ARBA00023136"/>
    </source>
</evidence>
<dbReference type="FunFam" id="1.10.287.130:FF:000002">
    <property type="entry name" value="Two-component osmosensing histidine kinase"/>
    <property type="match status" value="1"/>
</dbReference>
<keyword evidence="6" id="KW-0808">Transferase</keyword>
<dbReference type="SMART" id="SM00448">
    <property type="entry name" value="REC"/>
    <property type="match status" value="1"/>
</dbReference>
<keyword evidence="13 19" id="KW-0472">Membrane</keyword>
<keyword evidence="8" id="KW-0547">Nucleotide-binding</keyword>
<dbReference type="SUPFAM" id="SSF47384">
    <property type="entry name" value="Homodimeric domain of signal transducing histidine kinase"/>
    <property type="match status" value="1"/>
</dbReference>
<dbReference type="InterPro" id="IPR029016">
    <property type="entry name" value="GAF-like_dom_sf"/>
</dbReference>
<feature type="transmembrane region" description="Helical" evidence="19">
    <location>
        <begin position="239"/>
        <end position="257"/>
    </location>
</feature>
<dbReference type="PRINTS" id="PR00344">
    <property type="entry name" value="BCTRLSENSOR"/>
</dbReference>
<evidence type="ECO:0000256" key="11">
    <source>
        <dbReference type="ARBA" id="ARBA00022989"/>
    </source>
</evidence>
<dbReference type="InterPro" id="IPR003594">
    <property type="entry name" value="HATPase_dom"/>
</dbReference>
<evidence type="ECO:0000256" key="3">
    <source>
        <dbReference type="ARBA" id="ARBA00012438"/>
    </source>
</evidence>
<keyword evidence="7 19" id="KW-0812">Transmembrane</keyword>
<dbReference type="PROSITE" id="PS50112">
    <property type="entry name" value="PAS"/>
    <property type="match status" value="2"/>
</dbReference>
<evidence type="ECO:0000256" key="16">
    <source>
        <dbReference type="PROSITE-ProRule" id="PRU00110"/>
    </source>
</evidence>
<dbReference type="GO" id="GO:0000155">
    <property type="term" value="F:phosphorelay sensor kinase activity"/>
    <property type="evidence" value="ECO:0007669"/>
    <property type="project" value="InterPro"/>
</dbReference>
<dbReference type="RefSeq" id="WP_092116187.1">
    <property type="nucleotide sequence ID" value="NZ_FMXO01000001.1"/>
</dbReference>
<evidence type="ECO:0000256" key="1">
    <source>
        <dbReference type="ARBA" id="ARBA00000085"/>
    </source>
</evidence>
<dbReference type="OrthoDB" id="9758705at2"/>
<feature type="transmembrane region" description="Helical" evidence="19">
    <location>
        <begin position="20"/>
        <end position="39"/>
    </location>
</feature>
<evidence type="ECO:0000256" key="4">
    <source>
        <dbReference type="ARBA" id="ARBA00022475"/>
    </source>
</evidence>
<comment type="subcellular location">
    <subcellularLocation>
        <location evidence="2">Cell membrane</location>
        <topology evidence="2">Multi-pass membrane protein</topology>
    </subcellularLocation>
</comment>
<dbReference type="InterPro" id="IPR006189">
    <property type="entry name" value="CHASE_dom"/>
</dbReference>
<evidence type="ECO:0000256" key="12">
    <source>
        <dbReference type="ARBA" id="ARBA00023012"/>
    </source>
</evidence>
<dbReference type="Pfam" id="PF01590">
    <property type="entry name" value="GAF"/>
    <property type="match status" value="1"/>
</dbReference>
<name>A0A1G6A3W8_9BACT</name>
<comment type="catalytic activity">
    <reaction evidence="1">
        <text>ATP + protein L-histidine = ADP + protein N-phospho-L-histidine.</text>
        <dbReference type="EC" id="2.7.13.3"/>
    </reaction>
</comment>
<protein>
    <recommendedName>
        <fullName evidence="15">Sensory/regulatory protein RpfC</fullName>
        <ecNumber evidence="3">2.7.13.3</ecNumber>
    </recommendedName>
</protein>
<evidence type="ECO:0000256" key="7">
    <source>
        <dbReference type="ARBA" id="ARBA00022692"/>
    </source>
</evidence>
<feature type="modified residue" description="Phosphohistidine" evidence="16">
    <location>
        <position position="1548"/>
    </location>
</feature>
<dbReference type="SMART" id="SM00091">
    <property type="entry name" value="PAS"/>
    <property type="match status" value="2"/>
</dbReference>
<accession>A0A1G6A3W8</accession>
<dbReference type="InterPro" id="IPR011006">
    <property type="entry name" value="CheY-like_superfamily"/>
</dbReference>
<dbReference type="CDD" id="cd00082">
    <property type="entry name" value="HisKA"/>
    <property type="match status" value="1"/>
</dbReference>
<feature type="modified residue" description="4-aspartylphosphate" evidence="17">
    <location>
        <position position="1364"/>
    </location>
</feature>
<dbReference type="Pfam" id="PF00512">
    <property type="entry name" value="HisKA"/>
    <property type="match status" value="1"/>
</dbReference>
<dbReference type="InterPro" id="IPR036890">
    <property type="entry name" value="HATPase_C_sf"/>
</dbReference>
<dbReference type="InterPro" id="IPR042240">
    <property type="entry name" value="CHASE_sf"/>
</dbReference>
<evidence type="ECO:0000259" key="24">
    <source>
        <dbReference type="PROSITE" id="PS50839"/>
    </source>
</evidence>
<dbReference type="SUPFAM" id="SSF55874">
    <property type="entry name" value="ATPase domain of HSP90 chaperone/DNA topoisomerase II/histidine kinase"/>
    <property type="match status" value="1"/>
</dbReference>
<evidence type="ECO:0000256" key="19">
    <source>
        <dbReference type="SAM" id="Phobius"/>
    </source>
</evidence>
<dbReference type="EMBL" id="FMXO01000001">
    <property type="protein sequence ID" value="SDB03138.1"/>
    <property type="molecule type" value="Genomic_DNA"/>
</dbReference>
<dbReference type="Gene3D" id="3.30.450.350">
    <property type="entry name" value="CHASE domain"/>
    <property type="match status" value="1"/>
</dbReference>
<dbReference type="PROSITE" id="PS50109">
    <property type="entry name" value="HIS_KIN"/>
    <property type="match status" value="1"/>
</dbReference>
<feature type="domain" description="Response regulatory" evidence="21">
    <location>
        <begin position="1315"/>
        <end position="1464"/>
    </location>
</feature>
<keyword evidence="4" id="KW-1003">Cell membrane</keyword>
<dbReference type="InterPro" id="IPR000014">
    <property type="entry name" value="PAS"/>
</dbReference>
<dbReference type="Gene3D" id="3.30.450.40">
    <property type="match status" value="1"/>
</dbReference>
<dbReference type="Pfam" id="PF02518">
    <property type="entry name" value="HATPase_c"/>
    <property type="match status" value="1"/>
</dbReference>
<comment type="subunit">
    <text evidence="14">At low DSF concentrations, interacts with RpfF.</text>
</comment>
<sequence length="1604" mass="178012">MRFWKDYFWESGKGWASPYPVSVLLVVLLVGMLFTWSSIQQADRLMREELLRKTRLVAQTMNPERIRVLSGTEADLATPEYDRLKQQMYLAKQVDVRWEWLYLIGRTDERDVFFFLDSEPDDDDLPSPPGQIYEEATPLMHQVFDARQAVVEGPDVDRWGVWVSALVPLLDPETDRLLGVVGIDVEAGDWSRETWRAGLIPSLFTLVLLAVLIVGRVLVVKNRIARRNGNRAPSRFFEAVLIMIVGVILSLAVAWTLHSVETRNRFKTFAILANAKTMHILEKLRDISDAELAGLVAYLQGNPTPTQADYLNHTRYLTRNLAVQAWQWIPGVPSEGRTDFERHISQVGDPDFSIWEYDDAGQRIPAMMRDMHFPMVFSAPVRANQDLSGFDLGSRPELESAIQEALGSGLITAGDSLALALSPDDEDSKAVVVFQPLPGLRLGDPLVDPALDHGVAAAVLLPEVLIRNILDADFGVGEAALTMIHLYQLHAETPPELLASSAADVTDDFHKNSGLMITSPLFAFGRAYALVIRPTPAFAALNPVVAGWMAFFSGLVVTAAVALVVGVLASRREQLEHLVDQRTAALLEHKELLKATLHSIGDGVICTDAQGRITDMNPVAADLTGWSLAEASGRPLSEIFRIVHAVSRQPSQNPVDLVLSRGMKAELAGDTSLIDRNENECQIADSAAPIFAPDGSIIGVVLVFRDVTEEYRIRAQQRRQLAFQQLVAQISADFVGAGEDCFDDVLESSLHRLGEFFAVDRSYLFSCSSDLALLHNTHEWCAQGVVSVKDQLRNIQLAEFAWWRKQLEQRKPLHIPDISHMPPEADLEMRLLSEQGVQSLICLPMLDEQRAVIGFMGFDAVRRTFAWPDEQITMLQVVAEIIAGALSKRRANLALEESRNQFQSLVTNIPGATYRCGVGPRRRMHYLSDHIESITGYAAANFLGSDPVHALGDLIHEKDAEHVARHIAAAIAEGVPWEVEYRIVHRNGAIRWVYEKGSRVRNPDGENAFLDGFILNITDRKQAEEKLLDSARLLAQKNRDLDAALFQAETATRAKSEFLANMSHEIRTPLNAIIGMTELGLEGEFQANHGEAFAIISREAGSLLAIVNDVLDFSKIEAGLFVLDEVEFDVRMIFSQLAEGMAFQAQRKGLRYASRISPNLPSRLLGDPVRLRQVLLNLVGNALKFTHAGEITVAADLAEESADSVNIRFSVRDTGIGIPEHMQGAVFESFTQVDGSTTRDYGGTGLGLAISKKFVELMGSDIAVESQLGRGSTFHFSLVLRKLSAAENSSDISGQIREISRVEADGIQEKDLPGRILLVEDYPTNRQLAMRYLRKAGYEVDEAVNGAQAVEAFQRQAYDLILMDVQMPVMDGYEATQRIRKLESEHSRLPDSDEHWPAAIGETTHPGFSTKSHDDLKKGPVPIIAMTAHAISGYREKCLAAGMDDYMTKPMRRADLLAMVARWMRHYDVSGEIELDVEKRVSEPLLNDEGHSFNPPINYGQALSEFENDAQFLHDVLHGFLTNVQRQIQVMAEALGREDAPAIVDQAHSIKGGAANLVAVELARAAGELEDVARKKQLSEGHALLKRLRDAHQQLWDYVQKEGI</sequence>
<evidence type="ECO:0000256" key="14">
    <source>
        <dbReference type="ARBA" id="ARBA00064003"/>
    </source>
</evidence>
<evidence type="ECO:0000259" key="20">
    <source>
        <dbReference type="PROSITE" id="PS50109"/>
    </source>
</evidence>